<dbReference type="InterPro" id="IPR050863">
    <property type="entry name" value="CenT-Element_Derived"/>
</dbReference>
<keyword evidence="4" id="KW-1185">Reference proteome</keyword>
<accession>A0A4Y2UR18</accession>
<organism evidence="2 4">
    <name type="scientific">Araneus ventricosus</name>
    <name type="common">Orbweaver spider</name>
    <name type="synonym">Epeira ventricosa</name>
    <dbReference type="NCBI Taxonomy" id="182803"/>
    <lineage>
        <taxon>Eukaryota</taxon>
        <taxon>Metazoa</taxon>
        <taxon>Ecdysozoa</taxon>
        <taxon>Arthropoda</taxon>
        <taxon>Chelicerata</taxon>
        <taxon>Arachnida</taxon>
        <taxon>Araneae</taxon>
        <taxon>Araneomorphae</taxon>
        <taxon>Entelegynae</taxon>
        <taxon>Araneoidea</taxon>
        <taxon>Araneidae</taxon>
        <taxon>Araneus</taxon>
    </lineage>
</organism>
<proteinExistence type="predicted"/>
<reference evidence="2 4" key="1">
    <citation type="journal article" date="2019" name="Sci. Rep.">
        <title>Orb-weaving spider Araneus ventricosus genome elucidates the spidroin gene catalogue.</title>
        <authorList>
            <person name="Kono N."/>
            <person name="Nakamura H."/>
            <person name="Ohtoshi R."/>
            <person name="Moran D.A.P."/>
            <person name="Shinohara A."/>
            <person name="Yoshida Y."/>
            <person name="Fujiwara M."/>
            <person name="Mori M."/>
            <person name="Tomita M."/>
            <person name="Arakawa K."/>
        </authorList>
    </citation>
    <scope>NUCLEOTIDE SEQUENCE [LARGE SCALE GENOMIC DNA]</scope>
</reference>
<evidence type="ECO:0000313" key="4">
    <source>
        <dbReference type="Proteomes" id="UP000499080"/>
    </source>
</evidence>
<dbReference type="Pfam" id="PF03184">
    <property type="entry name" value="DDE_1"/>
    <property type="match status" value="1"/>
</dbReference>
<protein>
    <submittedName>
        <fullName evidence="2">Tigger transposable element-derived protein 6</fullName>
    </submittedName>
</protein>
<evidence type="ECO:0000259" key="1">
    <source>
        <dbReference type="Pfam" id="PF03184"/>
    </source>
</evidence>
<dbReference type="PANTHER" id="PTHR19303">
    <property type="entry name" value="TRANSPOSON"/>
    <property type="match status" value="1"/>
</dbReference>
<sequence>MPWRKQSKERVTLLLATSISGTEKLTTLMIEKSRNPMSFKGIKPFPLLHEANKKSWMTSEFFSEWLKQTNKKMCKEKKKIVLFIDNYMAHSLIPQMNAVKVVFLPPNTTSKLQPLDQGIIRSFKVFYRKERVKKVVDSIDKKHNIAV</sequence>
<evidence type="ECO:0000313" key="2">
    <source>
        <dbReference type="EMBL" id="GBO14136.1"/>
    </source>
</evidence>
<dbReference type="AlphaFoldDB" id="A0A4Y2UR18"/>
<dbReference type="OrthoDB" id="125347at2759"/>
<dbReference type="InterPro" id="IPR004875">
    <property type="entry name" value="DDE_SF_endonuclease_dom"/>
</dbReference>
<dbReference type="GO" id="GO:0003677">
    <property type="term" value="F:DNA binding"/>
    <property type="evidence" value="ECO:0007669"/>
    <property type="project" value="TreeGrafter"/>
</dbReference>
<gene>
    <name evidence="2" type="primary">TIGD6_51</name>
    <name evidence="3" type="synonym">TIGD6_247</name>
    <name evidence="2" type="ORF">AVEN_15519_1</name>
    <name evidence="3" type="ORF">AVEN_177136_1</name>
</gene>
<dbReference type="Proteomes" id="UP000499080">
    <property type="component" value="Unassembled WGS sequence"/>
</dbReference>
<dbReference type="GO" id="GO:0005634">
    <property type="term" value="C:nucleus"/>
    <property type="evidence" value="ECO:0007669"/>
    <property type="project" value="TreeGrafter"/>
</dbReference>
<evidence type="ECO:0000313" key="3">
    <source>
        <dbReference type="EMBL" id="GBO14139.1"/>
    </source>
</evidence>
<dbReference type="EMBL" id="BGPR01038310">
    <property type="protein sequence ID" value="GBO14139.1"/>
    <property type="molecule type" value="Genomic_DNA"/>
</dbReference>
<feature type="domain" description="DDE-1" evidence="1">
    <location>
        <begin position="8"/>
        <end position="142"/>
    </location>
</feature>
<dbReference type="EMBL" id="BGPR01038307">
    <property type="protein sequence ID" value="GBO14136.1"/>
    <property type="molecule type" value="Genomic_DNA"/>
</dbReference>
<comment type="caution">
    <text evidence="2">The sequence shown here is derived from an EMBL/GenBank/DDBJ whole genome shotgun (WGS) entry which is preliminary data.</text>
</comment>
<dbReference type="PANTHER" id="PTHR19303:SF73">
    <property type="entry name" value="PROTEIN PDC2"/>
    <property type="match status" value="1"/>
</dbReference>
<name>A0A4Y2UR18_ARAVE</name>